<name>A0ABT5L816_9MOLU</name>
<evidence type="ECO:0000313" key="3">
    <source>
        <dbReference type="Proteomes" id="UP001221763"/>
    </source>
</evidence>
<gene>
    <name evidence="2" type="ORF">M8044_000048</name>
</gene>
<proteinExistence type="predicted"/>
<sequence length="245" mass="29223">MIENEKDPNTAIGQFKAAEKEFQTATNEILLEQIYTLLQNSLQSYKKSITNIKKYKALVHKEIAEKEFVEINKMIDKTNDFFYDTEKAINLKKEINNEIGNTTQKNTIIYLLEKAKSKLQEVNDNVGDSGNNMHNRVNANNQYEYVIHYYQDIFEKCQNLKIKLKNFFIEIFQKDTAEKQQMPNNNDDKIITLFNEQKKIKKWQIIILIFNLIFYILIYIFFKKKNKNNFCQKIENKKFLLKKSL</sequence>
<dbReference type="EMBL" id="JANHJP010000001">
    <property type="protein sequence ID" value="MDC9031829.1"/>
    <property type="molecule type" value="Genomic_DNA"/>
</dbReference>
<comment type="caution">
    <text evidence="2">The sequence shown here is derived from an EMBL/GenBank/DDBJ whole genome shotgun (WGS) entry which is preliminary data.</text>
</comment>
<evidence type="ECO:0000313" key="2">
    <source>
        <dbReference type="EMBL" id="MDC9031829.1"/>
    </source>
</evidence>
<dbReference type="Proteomes" id="UP001221763">
    <property type="component" value="Unassembled WGS sequence"/>
</dbReference>
<keyword evidence="1" id="KW-0812">Transmembrane</keyword>
<dbReference type="RefSeq" id="WP_273585066.1">
    <property type="nucleotide sequence ID" value="NZ_JANHJP010000001.1"/>
</dbReference>
<protein>
    <submittedName>
        <fullName evidence="2">Uncharacterized protein</fullName>
    </submittedName>
</protein>
<keyword evidence="3" id="KW-1185">Reference proteome</keyword>
<keyword evidence="1" id="KW-0472">Membrane</keyword>
<organism evidence="2 3">
    <name type="scientific">Columbia Basin potato purple top phytoplasma</name>
    <dbReference type="NCBI Taxonomy" id="307134"/>
    <lineage>
        <taxon>Bacteria</taxon>
        <taxon>Bacillati</taxon>
        <taxon>Mycoplasmatota</taxon>
        <taxon>Mollicutes</taxon>
        <taxon>Acholeplasmatales</taxon>
        <taxon>Acholeplasmataceae</taxon>
        <taxon>Candidatus Phytoplasma</taxon>
        <taxon>16SrVI (Clover proliferation group)</taxon>
    </lineage>
</organism>
<evidence type="ECO:0000256" key="1">
    <source>
        <dbReference type="SAM" id="Phobius"/>
    </source>
</evidence>
<keyword evidence="1" id="KW-1133">Transmembrane helix</keyword>
<feature type="transmembrane region" description="Helical" evidence="1">
    <location>
        <begin position="203"/>
        <end position="222"/>
    </location>
</feature>
<reference evidence="2 3" key="1">
    <citation type="journal article" date="2023" name="Plant">
        <title>Draft Genome Sequence Resource of CBPPT1, a 'Candidatus Phytoplasma trifolii'-Related Strain Associated with Potato Purple Top Disease in the Columbia Basin, U.S.A.</title>
        <authorList>
            <person name="Wei W."/>
            <person name="Shao J."/>
            <person name="Bottner-Parker K.D."/>
            <person name="Zhao Y."/>
        </authorList>
    </citation>
    <scope>NUCLEOTIDE SEQUENCE [LARGE SCALE GENOMIC DNA]</scope>
    <source>
        <strain evidence="2 3">CBPPT1</strain>
    </source>
</reference>
<accession>A0ABT5L816</accession>